<dbReference type="Gene3D" id="2.60.120.920">
    <property type="match status" value="1"/>
</dbReference>
<dbReference type="InterPro" id="IPR006574">
    <property type="entry name" value="PRY"/>
</dbReference>
<evidence type="ECO:0000313" key="6">
    <source>
        <dbReference type="Ensembl" id="ENSACAP00000034181.1"/>
    </source>
</evidence>
<dbReference type="InterPro" id="IPR001870">
    <property type="entry name" value="B30.2/SPRY"/>
</dbReference>
<dbReference type="SUPFAM" id="SSF49899">
    <property type="entry name" value="Concanavalin A-like lectins/glucanases"/>
    <property type="match status" value="1"/>
</dbReference>
<keyword evidence="4" id="KW-0472">Membrane</keyword>
<dbReference type="InterPro" id="IPR003877">
    <property type="entry name" value="SPRY_dom"/>
</dbReference>
<feature type="domain" description="B30.2/SPRY" evidence="5">
    <location>
        <begin position="33"/>
        <end position="211"/>
    </location>
</feature>
<dbReference type="InterPro" id="IPR043136">
    <property type="entry name" value="B30.2/SPRY_sf"/>
</dbReference>
<dbReference type="GO" id="GO:0045087">
    <property type="term" value="P:innate immune response"/>
    <property type="evidence" value="ECO:0000318"/>
    <property type="project" value="GO_Central"/>
</dbReference>
<keyword evidence="7" id="KW-1185">Reference proteome</keyword>
<keyword evidence="2" id="KW-0800">Toxin</keyword>
<dbReference type="Pfam" id="PF13765">
    <property type="entry name" value="PRY"/>
    <property type="match status" value="1"/>
</dbReference>
<comment type="similarity">
    <text evidence="1">Belongs to the ohanin/vespryn family.</text>
</comment>
<dbReference type="InterPro" id="IPR050143">
    <property type="entry name" value="TRIM/RBCC"/>
</dbReference>
<evidence type="ECO:0000256" key="4">
    <source>
        <dbReference type="SAM" id="Phobius"/>
    </source>
</evidence>
<dbReference type="InterPro" id="IPR003879">
    <property type="entry name" value="Butyrophylin_SPRY"/>
</dbReference>
<keyword evidence="4" id="KW-0812">Transmembrane</keyword>
<protein>
    <recommendedName>
        <fullName evidence="5">B30.2/SPRY domain-containing protein</fullName>
    </recommendedName>
</protein>
<keyword evidence="2" id="KW-0528">Neurotoxin</keyword>
<name>A0A803TG41_ANOCA</name>
<evidence type="ECO:0000256" key="1">
    <source>
        <dbReference type="ARBA" id="ARBA00009651"/>
    </source>
</evidence>
<dbReference type="PRINTS" id="PR01407">
    <property type="entry name" value="BUTYPHLNCDUF"/>
</dbReference>
<feature type="transmembrane region" description="Helical" evidence="4">
    <location>
        <begin position="14"/>
        <end position="36"/>
    </location>
</feature>
<keyword evidence="4" id="KW-1133">Transmembrane helix</keyword>
<dbReference type="Proteomes" id="UP000001646">
    <property type="component" value="Chromosome 2"/>
</dbReference>
<dbReference type="InParanoid" id="A0A803TG41"/>
<dbReference type="Pfam" id="PF00622">
    <property type="entry name" value="SPRY"/>
    <property type="match status" value="1"/>
</dbReference>
<dbReference type="SMART" id="SM00449">
    <property type="entry name" value="SPRY"/>
    <property type="match status" value="1"/>
</dbReference>
<dbReference type="GO" id="GO:0061630">
    <property type="term" value="F:ubiquitin protein ligase activity"/>
    <property type="evidence" value="ECO:0000318"/>
    <property type="project" value="GO_Central"/>
</dbReference>
<dbReference type="GO" id="GO:0005737">
    <property type="term" value="C:cytoplasm"/>
    <property type="evidence" value="ECO:0000318"/>
    <property type="project" value="GO_Central"/>
</dbReference>
<dbReference type="PROSITE" id="PS50188">
    <property type="entry name" value="B302_SPRY"/>
    <property type="match status" value="1"/>
</dbReference>
<reference evidence="6 7" key="1">
    <citation type="submission" date="2009-12" db="EMBL/GenBank/DDBJ databases">
        <title>The Genome Sequence of Anolis carolinensis (Green Anole Lizard).</title>
        <authorList>
            <consortium name="The Genome Sequencing Platform"/>
            <person name="Di Palma F."/>
            <person name="Alfoldi J."/>
            <person name="Heiman D."/>
            <person name="Young S."/>
            <person name="Grabherr M."/>
            <person name="Johnson J."/>
            <person name="Lander E.S."/>
            <person name="Lindblad-Toh K."/>
        </authorList>
    </citation>
    <scope>NUCLEOTIDE SEQUENCE [LARGE SCALE GENOMIC DNA]</scope>
    <source>
        <strain evidence="6 7">JBL SC #1</strain>
    </source>
</reference>
<dbReference type="Ensembl" id="ENSACAT00000048684.1">
    <property type="protein sequence ID" value="ENSACAP00000034181.1"/>
    <property type="gene ID" value="ENSACAG00000037590.1"/>
</dbReference>
<dbReference type="PANTHER" id="PTHR24103">
    <property type="entry name" value="E3 UBIQUITIN-PROTEIN LIGASE TRIM"/>
    <property type="match status" value="1"/>
</dbReference>
<dbReference type="GeneTree" id="ENSGT01030000234669"/>
<accession>A0A803TG41</accession>
<dbReference type="SMART" id="SM00589">
    <property type="entry name" value="PRY"/>
    <property type="match status" value="1"/>
</dbReference>
<evidence type="ECO:0000256" key="3">
    <source>
        <dbReference type="ARBA" id="ARBA00034460"/>
    </source>
</evidence>
<evidence type="ECO:0000259" key="5">
    <source>
        <dbReference type="PROSITE" id="PS50188"/>
    </source>
</evidence>
<evidence type="ECO:0000256" key="2">
    <source>
        <dbReference type="ARBA" id="ARBA00022699"/>
    </source>
</evidence>
<organism evidence="6 7">
    <name type="scientific">Anolis carolinensis</name>
    <name type="common">Green anole</name>
    <name type="synonym">American chameleon</name>
    <dbReference type="NCBI Taxonomy" id="28377"/>
    <lineage>
        <taxon>Eukaryota</taxon>
        <taxon>Metazoa</taxon>
        <taxon>Chordata</taxon>
        <taxon>Craniata</taxon>
        <taxon>Vertebrata</taxon>
        <taxon>Euteleostomi</taxon>
        <taxon>Lepidosauria</taxon>
        <taxon>Squamata</taxon>
        <taxon>Bifurcata</taxon>
        <taxon>Unidentata</taxon>
        <taxon>Episquamata</taxon>
        <taxon>Toxicofera</taxon>
        <taxon>Iguania</taxon>
        <taxon>Dactyloidae</taxon>
        <taxon>Anolis</taxon>
    </lineage>
</organism>
<dbReference type="AlphaFoldDB" id="A0A803TG41"/>
<evidence type="ECO:0000313" key="7">
    <source>
        <dbReference type="Proteomes" id="UP000001646"/>
    </source>
</evidence>
<reference evidence="6" key="3">
    <citation type="submission" date="2025-09" db="UniProtKB">
        <authorList>
            <consortium name="Ensembl"/>
        </authorList>
    </citation>
    <scope>IDENTIFICATION</scope>
</reference>
<reference evidence="6" key="2">
    <citation type="submission" date="2025-08" db="UniProtKB">
        <authorList>
            <consortium name="Ensembl"/>
        </authorList>
    </citation>
    <scope>IDENTIFICATION</scope>
</reference>
<comment type="function">
    <text evidence="3">Neurotoxin that produces dose-dependent hypolocomotion and hyperalgesia in mice. May directly act on the central nervous system, as it is 6500-fold more potent when administered intracerebroventricularly than intraperitoneal.</text>
</comment>
<proteinExistence type="inferred from homology"/>
<sequence length="211" mass="23990">RYAHKAHEAFSKPLLTFCVSPYVGLCCILWLSLCFLAELEGGGKVLASTPADVLFDPNTAHPNLHVSPNKKKVTWLPEPQNVPDNPERFNATYCLLGTPRFTKGKHYWEVEYGGQREWVAGVARESVQRKGFVRMTPKEGIWQMGLWWLRRGEMDSHPPPKHPAKIRISLDYEQGTVTFYLENKVNVQKVSFKGESVRPFFYVGPTVSLGL</sequence>
<dbReference type="InterPro" id="IPR013320">
    <property type="entry name" value="ConA-like_dom_sf"/>
</dbReference>